<evidence type="ECO:0000256" key="8">
    <source>
        <dbReference type="ARBA" id="ARBA00047899"/>
    </source>
</evidence>
<comment type="function">
    <text evidence="1">Component of the EKC/KEOPS complex that is required for the formation of a threonylcarbamoyl group on adenosine at position 37 (t(6)A37) in tRNAs that read codons beginning with adenine. The complex is probably involved in the transfer of the threonylcarbamoyl moiety of threonylcarbamoyl-AMP (TC-AMP) to the N6 group of A37. BUD32 has ATPase activity in the context of the EKC/KEOPS complex and likely plays a supporting role to the catalytic subunit KAE1. The EKC/KEOPS complex also promotes both telomere uncapping and telomere elongation. The complex is required for efficient recruitment of transcriptional coactivators.</text>
</comment>
<evidence type="ECO:0000256" key="9">
    <source>
        <dbReference type="ARBA" id="ARBA00048679"/>
    </source>
</evidence>
<dbReference type="InterPro" id="IPR011009">
    <property type="entry name" value="Kinase-like_dom_sf"/>
</dbReference>
<dbReference type="GO" id="GO:0005524">
    <property type="term" value="F:ATP binding"/>
    <property type="evidence" value="ECO:0007669"/>
    <property type="project" value="InterPro"/>
</dbReference>
<evidence type="ECO:0000256" key="2">
    <source>
        <dbReference type="ARBA" id="ARBA00011534"/>
    </source>
</evidence>
<feature type="region of interest" description="Disordered" evidence="10">
    <location>
        <begin position="409"/>
        <end position="493"/>
    </location>
</feature>
<comment type="subunit">
    <text evidence="2">Component of the EKC/KEOPS complex composed of at least BUD32, CGI121, GON7, KAE1 and PCC1; the whole complex dimerizes.</text>
</comment>
<feature type="compositionally biased region" description="Acidic residues" evidence="10">
    <location>
        <begin position="215"/>
        <end position="231"/>
    </location>
</feature>
<feature type="region of interest" description="Disordered" evidence="10">
    <location>
        <begin position="215"/>
        <end position="261"/>
    </location>
</feature>
<comment type="catalytic activity">
    <reaction evidence="8">
        <text>L-threonyl-[protein] + ATP = O-phospho-L-threonyl-[protein] + ADP + H(+)</text>
        <dbReference type="Rhea" id="RHEA:46608"/>
        <dbReference type="Rhea" id="RHEA-COMP:11060"/>
        <dbReference type="Rhea" id="RHEA-COMP:11605"/>
        <dbReference type="ChEBI" id="CHEBI:15378"/>
        <dbReference type="ChEBI" id="CHEBI:30013"/>
        <dbReference type="ChEBI" id="CHEBI:30616"/>
        <dbReference type="ChEBI" id="CHEBI:61977"/>
        <dbReference type="ChEBI" id="CHEBI:456216"/>
        <dbReference type="EC" id="2.7.11.1"/>
    </reaction>
</comment>
<organism evidence="12 13">
    <name type="scientific">Fusarium oxysporum (strain Fo5176)</name>
    <name type="common">Fusarium vascular wilt</name>
    <dbReference type="NCBI Taxonomy" id="660025"/>
    <lineage>
        <taxon>Eukaryota</taxon>
        <taxon>Fungi</taxon>
        <taxon>Dikarya</taxon>
        <taxon>Ascomycota</taxon>
        <taxon>Pezizomycotina</taxon>
        <taxon>Sordariomycetes</taxon>
        <taxon>Hypocreomycetidae</taxon>
        <taxon>Hypocreales</taxon>
        <taxon>Nectriaceae</taxon>
        <taxon>Fusarium</taxon>
        <taxon>Fusarium oxysporum species complex</taxon>
    </lineage>
</organism>
<evidence type="ECO:0000256" key="10">
    <source>
        <dbReference type="SAM" id="MobiDB-lite"/>
    </source>
</evidence>
<accession>A0A0D2YIU9</accession>
<evidence type="ECO:0000256" key="6">
    <source>
        <dbReference type="ARBA" id="ARBA00030980"/>
    </source>
</evidence>
<evidence type="ECO:0000256" key="3">
    <source>
        <dbReference type="ARBA" id="ARBA00012513"/>
    </source>
</evidence>
<name>A0A0D2YIU9_FUSOF</name>
<dbReference type="STRING" id="426428.A0A0D2YIU9"/>
<evidence type="ECO:0000313" key="13">
    <source>
        <dbReference type="Proteomes" id="UP000002489"/>
    </source>
</evidence>
<proteinExistence type="predicted"/>
<dbReference type="PANTHER" id="PTHR37171:SF1">
    <property type="entry name" value="SERINE_THREONINE-PROTEIN KINASE YRZF-RELATED"/>
    <property type="match status" value="1"/>
</dbReference>
<dbReference type="InterPro" id="IPR052396">
    <property type="entry name" value="Meiotic_Drive_Suppr_Kinase"/>
</dbReference>
<dbReference type="AlphaFoldDB" id="A0A0D2YIU9"/>
<dbReference type="InterPro" id="IPR008266">
    <property type="entry name" value="Tyr_kinase_AS"/>
</dbReference>
<dbReference type="EC" id="2.7.11.1" evidence="3"/>
<evidence type="ECO:0000256" key="5">
    <source>
        <dbReference type="ARBA" id="ARBA00019973"/>
    </source>
</evidence>
<feature type="compositionally biased region" description="Basic and acidic residues" evidence="10">
    <location>
        <begin position="458"/>
        <end position="467"/>
    </location>
</feature>
<evidence type="ECO:0000256" key="1">
    <source>
        <dbReference type="ARBA" id="ARBA00003747"/>
    </source>
</evidence>
<feature type="region of interest" description="Disordered" evidence="10">
    <location>
        <begin position="73"/>
        <end position="96"/>
    </location>
</feature>
<protein>
    <recommendedName>
        <fullName evidence="5">EKC/KEOPS complex subunit BUD32</fullName>
        <ecNumber evidence="3">2.7.11.1</ecNumber>
    </recommendedName>
    <alternativeName>
        <fullName evidence="6 7">Atypical Serine/threonine protein kinase BUD32</fullName>
    </alternativeName>
    <alternativeName>
        <fullName evidence="4">EKC/KEOPS complex subunit bud32</fullName>
    </alternativeName>
</protein>
<reference evidence="13" key="1">
    <citation type="journal article" date="2012" name="Mol. Plant Microbe Interact.">
        <title>A highly conserved effector in Fusarium oxysporum is required for full virulence on Arabidopsis.</title>
        <authorList>
            <person name="Thatcher L.F."/>
            <person name="Gardiner D.M."/>
            <person name="Kazan K."/>
            <person name="Manners J."/>
        </authorList>
    </citation>
    <scope>NUCLEOTIDE SEQUENCE [LARGE SCALE GENOMIC DNA]</scope>
    <source>
        <strain evidence="13">Fo5176</strain>
    </source>
</reference>
<feature type="region of interest" description="Disordered" evidence="10">
    <location>
        <begin position="328"/>
        <end position="353"/>
    </location>
</feature>
<feature type="compositionally biased region" description="Basic and acidic residues" evidence="10">
    <location>
        <begin position="10"/>
        <end position="25"/>
    </location>
</feature>
<dbReference type="Proteomes" id="UP000002489">
    <property type="component" value="Unassembled WGS sequence"/>
</dbReference>
<feature type="domain" description="Protein kinase" evidence="11">
    <location>
        <begin position="574"/>
        <end position="737"/>
    </location>
</feature>
<dbReference type="PANTHER" id="PTHR37171">
    <property type="entry name" value="SERINE/THREONINE-PROTEIN KINASE YRZF-RELATED"/>
    <property type="match status" value="1"/>
</dbReference>
<dbReference type="GO" id="GO:0004674">
    <property type="term" value="F:protein serine/threonine kinase activity"/>
    <property type="evidence" value="ECO:0007669"/>
    <property type="project" value="UniProtKB-EC"/>
</dbReference>
<sequence>MGRRPLTEGQKAEKAARRRERERQQRLVARQAKQIEDAETHIVSQSFPETILEDPVVSSMSLHLSIRTLRYREAAETNEDEETSAAETPDSRTPLQSEQIAATPVSRYEVDHIVSPCSQTRLRVQRYRDRRHATRLQQIFQEATECQDLPFTHELSALSLRDDATPSLSLPADIPDNEPRPSSVPAPESEPEFDIETSVLPLSSSALSNVNLLTEDEEDNRSEASVLEDDAASQPMTPSLTSPSSSRHHSSSSSSQSRGSLLLSRSNSSVWSDLSGLPSDEPEDLILSDFLQAISNQDTAGGPDFLRAQSGVYDRVLRKFFNHQCSCPSSHERAEPENTHTLQEHTAEPGPEVSAHPNNVHICTAVGQYLAFTLMALGSPGERRGNRQEERLKAMKNLKTWAEDFESTLRSIPENERSASSDYSPGHEPTTYKDVNRSPALLRRRTRRTAACQTGEGLLRKDDRQEPSDDESAPRPPDTPTPSGRNTRQGTRRSQRLALLALRPRGGGGGGEQGRQYCTQKCLVGMVKGGFLDPKCPNVALHGKSCAPAARARHPVDHKEWLRLLWMQLKQSLDDGIRPLGEGGARGVLFQVTLLAHGYTFVSKGTVRAFVKDLEHEAAVYERLKPIQGVHVPVFLGAIDLGSMNKTYYYDHRAYVVHMTFLSWGGCSIDRAQRIGDTDRPLEDEAIRSLRAMHREGVVHKDVRLANMLFNPETNRVMVIDFERITHQYAWLGFVET</sequence>
<evidence type="ECO:0000313" key="12">
    <source>
        <dbReference type="EnsemblFungi" id="FOXG_16463P0"/>
    </source>
</evidence>
<dbReference type="InterPro" id="IPR000719">
    <property type="entry name" value="Prot_kinase_dom"/>
</dbReference>
<dbReference type="EnsemblFungi" id="FOXG_16463T0">
    <property type="protein sequence ID" value="FOXG_16463P0"/>
    <property type="gene ID" value="FOXG_16463"/>
</dbReference>
<feature type="region of interest" description="Disordered" evidence="10">
    <location>
        <begin position="1"/>
        <end position="32"/>
    </location>
</feature>
<feature type="compositionally biased region" description="Basic and acidic residues" evidence="10">
    <location>
        <begin position="330"/>
        <end position="347"/>
    </location>
</feature>
<feature type="region of interest" description="Disordered" evidence="10">
    <location>
        <begin position="166"/>
        <end position="195"/>
    </location>
</feature>
<dbReference type="Gene3D" id="1.10.510.10">
    <property type="entry name" value="Transferase(Phosphotransferase) domain 1"/>
    <property type="match status" value="1"/>
</dbReference>
<dbReference type="SUPFAM" id="SSF56112">
    <property type="entry name" value="Protein kinase-like (PK-like)"/>
    <property type="match status" value="1"/>
</dbReference>
<dbReference type="PROSITE" id="PS50011">
    <property type="entry name" value="PROTEIN_KINASE_DOM"/>
    <property type="match status" value="1"/>
</dbReference>
<feature type="compositionally biased region" description="Low complexity" evidence="10">
    <location>
        <begin position="239"/>
        <end position="261"/>
    </location>
</feature>
<dbReference type="PROSITE" id="PS00109">
    <property type="entry name" value="PROTEIN_KINASE_TYR"/>
    <property type="match status" value="1"/>
</dbReference>
<evidence type="ECO:0000256" key="4">
    <source>
        <dbReference type="ARBA" id="ARBA00013948"/>
    </source>
</evidence>
<reference evidence="12" key="2">
    <citation type="submission" date="2025-08" db="UniProtKB">
        <authorList>
            <consortium name="EnsemblFungi"/>
        </authorList>
    </citation>
    <scope>IDENTIFICATION</scope>
    <source>
        <strain evidence="12">4287 / CBS 123668 / FGSC 9935 / NRRL 34936</strain>
    </source>
</reference>
<evidence type="ECO:0000256" key="7">
    <source>
        <dbReference type="ARBA" id="ARBA00033194"/>
    </source>
</evidence>
<evidence type="ECO:0000259" key="11">
    <source>
        <dbReference type="PROSITE" id="PS50011"/>
    </source>
</evidence>
<comment type="catalytic activity">
    <reaction evidence="9">
        <text>L-seryl-[protein] + ATP = O-phospho-L-seryl-[protein] + ADP + H(+)</text>
        <dbReference type="Rhea" id="RHEA:17989"/>
        <dbReference type="Rhea" id="RHEA-COMP:9863"/>
        <dbReference type="Rhea" id="RHEA-COMP:11604"/>
        <dbReference type="ChEBI" id="CHEBI:15378"/>
        <dbReference type="ChEBI" id="CHEBI:29999"/>
        <dbReference type="ChEBI" id="CHEBI:30616"/>
        <dbReference type="ChEBI" id="CHEBI:83421"/>
        <dbReference type="ChEBI" id="CHEBI:456216"/>
        <dbReference type="EC" id="2.7.11.1"/>
    </reaction>
</comment>